<feature type="compositionally biased region" description="Polar residues" evidence="4">
    <location>
        <begin position="205"/>
        <end position="227"/>
    </location>
</feature>
<evidence type="ECO:0000256" key="2">
    <source>
        <dbReference type="ARBA" id="ARBA00022737"/>
    </source>
</evidence>
<name>A0A4Z0A0Y2_9AGAM</name>
<evidence type="ECO:0000256" key="4">
    <source>
        <dbReference type="SAM" id="MobiDB-lite"/>
    </source>
</evidence>
<dbReference type="GO" id="GO:0004630">
    <property type="term" value="F:phospholipase D activity"/>
    <property type="evidence" value="ECO:0007669"/>
    <property type="project" value="UniProtKB-EC"/>
</dbReference>
<keyword evidence="3" id="KW-0443">Lipid metabolism</keyword>
<organism evidence="6 7">
    <name type="scientific">Hericium alpestre</name>
    <dbReference type="NCBI Taxonomy" id="135208"/>
    <lineage>
        <taxon>Eukaryota</taxon>
        <taxon>Fungi</taxon>
        <taxon>Dikarya</taxon>
        <taxon>Basidiomycota</taxon>
        <taxon>Agaricomycotina</taxon>
        <taxon>Agaricomycetes</taxon>
        <taxon>Russulales</taxon>
        <taxon>Hericiaceae</taxon>
        <taxon>Hericium</taxon>
    </lineage>
</organism>
<dbReference type="GO" id="GO:0035091">
    <property type="term" value="F:phosphatidylinositol binding"/>
    <property type="evidence" value="ECO:0007669"/>
    <property type="project" value="InterPro"/>
</dbReference>
<feature type="compositionally biased region" description="Basic and acidic residues" evidence="4">
    <location>
        <begin position="1"/>
        <end position="15"/>
    </location>
</feature>
<evidence type="ECO:0000313" key="6">
    <source>
        <dbReference type="EMBL" id="TFY80124.1"/>
    </source>
</evidence>
<dbReference type="SUPFAM" id="SSF64268">
    <property type="entry name" value="PX domain"/>
    <property type="match status" value="1"/>
</dbReference>
<feature type="region of interest" description="Disordered" evidence="4">
    <location>
        <begin position="544"/>
        <end position="673"/>
    </location>
</feature>
<feature type="region of interest" description="Disordered" evidence="4">
    <location>
        <begin position="1"/>
        <end position="150"/>
    </location>
</feature>
<dbReference type="OrthoDB" id="14911at2759"/>
<dbReference type="PANTHER" id="PTHR18896:SF76">
    <property type="entry name" value="PHOSPHOLIPASE"/>
    <property type="match status" value="1"/>
</dbReference>
<dbReference type="CDD" id="cd06093">
    <property type="entry name" value="PX_domain"/>
    <property type="match status" value="1"/>
</dbReference>
<dbReference type="Proteomes" id="UP000298061">
    <property type="component" value="Unassembled WGS sequence"/>
</dbReference>
<protein>
    <recommendedName>
        <fullName evidence="5">PH domain-containing protein</fullName>
    </recommendedName>
</protein>
<evidence type="ECO:0000256" key="3">
    <source>
        <dbReference type="ARBA" id="ARBA00023098"/>
    </source>
</evidence>
<dbReference type="PANTHER" id="PTHR18896">
    <property type="entry name" value="PHOSPHOLIPASE D"/>
    <property type="match status" value="1"/>
</dbReference>
<feature type="compositionally biased region" description="Low complexity" evidence="4">
    <location>
        <begin position="603"/>
        <end position="633"/>
    </location>
</feature>
<feature type="compositionally biased region" description="Basic and acidic residues" evidence="4">
    <location>
        <begin position="180"/>
        <end position="194"/>
    </location>
</feature>
<dbReference type="InterPro" id="IPR036871">
    <property type="entry name" value="PX_dom_sf"/>
</dbReference>
<dbReference type="SMART" id="SM00233">
    <property type="entry name" value="PH"/>
    <property type="match status" value="1"/>
</dbReference>
<dbReference type="STRING" id="135208.A0A4Z0A0Y2"/>
<feature type="compositionally biased region" description="Acidic residues" evidence="4">
    <location>
        <begin position="195"/>
        <end position="204"/>
    </location>
</feature>
<dbReference type="EMBL" id="SFCI01000388">
    <property type="protein sequence ID" value="TFY80124.1"/>
    <property type="molecule type" value="Genomic_DNA"/>
</dbReference>
<dbReference type="InterPro" id="IPR001849">
    <property type="entry name" value="PH_domain"/>
</dbReference>
<feature type="compositionally biased region" description="Basic and acidic residues" evidence="4">
    <location>
        <begin position="21"/>
        <end position="32"/>
    </location>
</feature>
<evidence type="ECO:0000259" key="5">
    <source>
        <dbReference type="SMART" id="SM00233"/>
    </source>
</evidence>
<comment type="catalytic activity">
    <reaction evidence="1">
        <text>a 1,2-diacyl-sn-glycero-3-phosphocholine + H2O = a 1,2-diacyl-sn-glycero-3-phosphate + choline + H(+)</text>
        <dbReference type="Rhea" id="RHEA:14445"/>
        <dbReference type="ChEBI" id="CHEBI:15354"/>
        <dbReference type="ChEBI" id="CHEBI:15377"/>
        <dbReference type="ChEBI" id="CHEBI:15378"/>
        <dbReference type="ChEBI" id="CHEBI:57643"/>
        <dbReference type="ChEBI" id="CHEBI:58608"/>
        <dbReference type="EC" id="3.1.4.4"/>
    </reaction>
</comment>
<feature type="compositionally biased region" description="Basic and acidic residues" evidence="4">
    <location>
        <begin position="127"/>
        <end position="136"/>
    </location>
</feature>
<feature type="compositionally biased region" description="Basic and acidic residues" evidence="4">
    <location>
        <begin position="545"/>
        <end position="577"/>
    </location>
</feature>
<evidence type="ECO:0000313" key="7">
    <source>
        <dbReference type="Proteomes" id="UP000298061"/>
    </source>
</evidence>
<dbReference type="InterPro" id="IPR015679">
    <property type="entry name" value="PLipase_D_fam"/>
</dbReference>
<keyword evidence="7" id="KW-1185">Reference proteome</keyword>
<evidence type="ECO:0000256" key="1">
    <source>
        <dbReference type="ARBA" id="ARBA00000798"/>
    </source>
</evidence>
<feature type="compositionally biased region" description="Basic and acidic residues" evidence="4">
    <location>
        <begin position="650"/>
        <end position="671"/>
    </location>
</feature>
<reference evidence="6 7" key="1">
    <citation type="submission" date="2019-02" db="EMBL/GenBank/DDBJ databases">
        <title>Genome sequencing of the rare red list fungi Hericium alpestre (H. flagellum).</title>
        <authorList>
            <person name="Buettner E."/>
            <person name="Kellner H."/>
        </authorList>
    </citation>
    <scope>NUCLEOTIDE SEQUENCE [LARGE SCALE GENOMIC DNA]</scope>
    <source>
        <strain evidence="6 7">DSM 108284</strain>
    </source>
</reference>
<sequence length="792" mass="89735">MPDLADIVRKAAESKPDDEDRDGHAQPARERLPNPAKPNDAGTNGDLPPPLQSPRRKSGTHSHIEISNQSPASRTGPPRSLSYNYPIPSASLPLTRSISRHENGDARVDKSRLSHAEDEDDPYSYDYEPRESEFRGALEYADPEQREREREIARKYKKREAKRWDEWRLKWITESPTTSPREERPHFDLETRAQEEDERPEQDNQESPSQKQPGSVHSPAHSRSISGPTDKIKEKEKEEGGTQDVMKAGPGAKWNKLRFLFPHAAQQAQKEPLGSSTVTPAGVNITDELIAGGLSTLILRLWFERDEKGRRRVPALLHRLRIRISDSLHPLHGSQTVFRIECEYANGAVRWVIYRQLRDFLSLHTHYAVSNAYNRNVDTLPEFPKTSLPYFKFLKKESKEKGGEVGRFDFARLQREALENYLIGLTRAVMFHPTSNRLAGFLELSALSIALARSGGAQYKAGYLKIKVSAGKGGGFGRKAAGRSQKKAQKWCAVRESYLVAVDEPGELTIWDVFMLDPDFKIERPVRYYRQGLNLLQGDTTTLERVSDDDGDKEHKEDKSKGKARASHSEETTDRRSLLGSIRTSFSRVIHSHHSTSGRTNGDARTSTSTRLRSDSTTSDTSSDGSSAPSRAATPMLDPSTNTDPLADSQENRNKKSSQEGRPKGSSEVSKHTFYVENSQMRLKLYARTERQMLQWIAALEKVAATSHFTGGNRFDSFAPIRLNVAAQWLVDGRDYFWNLSRAILLARETIYIHDWWLSPELMLRRPGKPKYRLDRLLEKKAKEGVKIHIIL</sequence>
<feature type="domain" description="PH" evidence="5">
    <location>
        <begin position="458"/>
        <end position="707"/>
    </location>
</feature>
<dbReference type="AlphaFoldDB" id="A0A4Z0A0Y2"/>
<gene>
    <name evidence="6" type="ORF">EWM64_g3886</name>
</gene>
<dbReference type="Gene3D" id="3.30.1520.10">
    <property type="entry name" value="Phox-like domain"/>
    <property type="match status" value="1"/>
</dbReference>
<proteinExistence type="predicted"/>
<dbReference type="GO" id="GO:0009395">
    <property type="term" value="P:phospholipid catabolic process"/>
    <property type="evidence" value="ECO:0007669"/>
    <property type="project" value="TreeGrafter"/>
</dbReference>
<comment type="caution">
    <text evidence="6">The sequence shown here is derived from an EMBL/GenBank/DDBJ whole genome shotgun (WGS) entry which is preliminary data.</text>
</comment>
<feature type="region of interest" description="Disordered" evidence="4">
    <location>
        <begin position="169"/>
        <end position="249"/>
    </location>
</feature>
<keyword evidence="2" id="KW-0677">Repeat</keyword>
<dbReference type="SUPFAM" id="SSF56024">
    <property type="entry name" value="Phospholipase D/nuclease"/>
    <property type="match status" value="1"/>
</dbReference>
<feature type="compositionally biased region" description="Basic and acidic residues" evidence="4">
    <location>
        <begin position="99"/>
        <end position="116"/>
    </location>
</feature>
<feature type="compositionally biased region" description="Basic and acidic residues" evidence="4">
    <location>
        <begin position="230"/>
        <end position="240"/>
    </location>
</feature>
<accession>A0A4Z0A0Y2</accession>